<evidence type="ECO:0000313" key="2">
    <source>
        <dbReference type="EMBL" id="OBV11208.1"/>
    </source>
</evidence>
<evidence type="ECO:0000259" key="1">
    <source>
        <dbReference type="Pfam" id="PF00535"/>
    </source>
</evidence>
<dbReference type="InterPro" id="IPR050834">
    <property type="entry name" value="Glycosyltransf_2"/>
</dbReference>
<dbReference type="SUPFAM" id="SSF53448">
    <property type="entry name" value="Nucleotide-diphospho-sugar transferases"/>
    <property type="match status" value="1"/>
</dbReference>
<dbReference type="STRING" id="1300349.I603_1616"/>
<dbReference type="GO" id="GO:0016740">
    <property type="term" value="F:transferase activity"/>
    <property type="evidence" value="ECO:0007669"/>
    <property type="project" value="UniProtKB-KW"/>
</dbReference>
<keyword evidence="2" id="KW-0808">Transferase</keyword>
<protein>
    <submittedName>
        <fullName evidence="2">Glycosyl transferase family 2</fullName>
    </submittedName>
</protein>
<keyword evidence="3" id="KW-1185">Reference proteome</keyword>
<comment type="caution">
    <text evidence="2">The sequence shown here is derived from an EMBL/GenBank/DDBJ whole genome shotgun (WGS) entry which is preliminary data.</text>
</comment>
<dbReference type="Gene3D" id="3.90.550.10">
    <property type="entry name" value="Spore Coat Polysaccharide Biosynthesis Protein SpsA, Chain A"/>
    <property type="match status" value="1"/>
</dbReference>
<proteinExistence type="predicted"/>
<dbReference type="InterPro" id="IPR029044">
    <property type="entry name" value="Nucleotide-diphossugar_trans"/>
</dbReference>
<dbReference type="PANTHER" id="PTHR43685">
    <property type="entry name" value="GLYCOSYLTRANSFERASE"/>
    <property type="match status" value="1"/>
</dbReference>
<dbReference type="Proteomes" id="UP000092484">
    <property type="component" value="Unassembled WGS sequence"/>
</dbReference>
<evidence type="ECO:0000313" key="3">
    <source>
        <dbReference type="Proteomes" id="UP000092484"/>
    </source>
</evidence>
<name>A0A1A7BFA7_9SPHN</name>
<dbReference type="Pfam" id="PF00535">
    <property type="entry name" value="Glycos_transf_2"/>
    <property type="match status" value="1"/>
</dbReference>
<reference evidence="2 3" key="1">
    <citation type="submission" date="2016-06" db="EMBL/GenBank/DDBJ databases">
        <title>Genome sequence of Porphyrobacter dokdonensis DSW-74.</title>
        <authorList>
            <person name="Kim J.F."/>
            <person name="Song J.Y."/>
        </authorList>
    </citation>
    <scope>NUCLEOTIDE SEQUENCE [LARGE SCALE GENOMIC DNA]</scope>
    <source>
        <strain evidence="2 3">DSW-74</strain>
    </source>
</reference>
<feature type="domain" description="Glycosyltransferase 2-like" evidence="1">
    <location>
        <begin position="7"/>
        <end position="162"/>
    </location>
</feature>
<gene>
    <name evidence="2" type="ORF">I603_1616</name>
</gene>
<dbReference type="CDD" id="cd00761">
    <property type="entry name" value="Glyco_tranf_GTA_type"/>
    <property type="match status" value="1"/>
</dbReference>
<accession>A0A1A7BFA7</accession>
<dbReference type="RefSeq" id="WP_068863837.1">
    <property type="nucleotide sequence ID" value="NZ_LZYB01000003.1"/>
</dbReference>
<dbReference type="InterPro" id="IPR001173">
    <property type="entry name" value="Glyco_trans_2-like"/>
</dbReference>
<dbReference type="EMBL" id="LZYB01000003">
    <property type="protein sequence ID" value="OBV11208.1"/>
    <property type="molecule type" value="Genomic_DNA"/>
</dbReference>
<dbReference type="PANTHER" id="PTHR43685:SF11">
    <property type="entry name" value="GLYCOSYLTRANSFERASE TAGX-RELATED"/>
    <property type="match status" value="1"/>
</dbReference>
<sequence>MDDLKCTIIIPAYNAGLFVERAIASARAQGSTEEVRIIVVDDGSTDDTAARVKAQGMAELVQQPNGGVSAARNAGLALATGEYIIFLDADDELLPDALEHHRNAMEAHPHAVMVFGSNHIITETGEIIRSNETVPYETRDFMRTAMHVTPSPSQAMMRRAAVAAAGGYDPDLKGAEDCDLSLRLLQHGAIVCHGHYVMNYRRHSGQATGRPSKVLQEHMRMLQRRLNDPAAPTDPKDRQQLVRKWQRHYGQFMPLEMTRLTVTGNIGEALKAARHFTSALPASAVGAASFLRQRLFARN</sequence>
<dbReference type="AlphaFoldDB" id="A0A1A7BFA7"/>
<organism evidence="2 3">
    <name type="scientific">Erythrobacter dokdonensis DSW-74</name>
    <dbReference type="NCBI Taxonomy" id="1300349"/>
    <lineage>
        <taxon>Bacteria</taxon>
        <taxon>Pseudomonadati</taxon>
        <taxon>Pseudomonadota</taxon>
        <taxon>Alphaproteobacteria</taxon>
        <taxon>Sphingomonadales</taxon>
        <taxon>Erythrobacteraceae</taxon>
        <taxon>Erythrobacter/Porphyrobacter group</taxon>
        <taxon>Erythrobacter</taxon>
    </lineage>
</organism>